<gene>
    <name evidence="2" type="ORF">JDO7802_01452</name>
</gene>
<evidence type="ECO:0000313" key="3">
    <source>
        <dbReference type="Proteomes" id="UP000049222"/>
    </source>
</evidence>
<feature type="transmembrane region" description="Helical" evidence="1">
    <location>
        <begin position="258"/>
        <end position="280"/>
    </location>
</feature>
<feature type="transmembrane region" description="Helical" evidence="1">
    <location>
        <begin position="228"/>
        <end position="246"/>
    </location>
</feature>
<dbReference type="AlphaFoldDB" id="A0A0M6YGF8"/>
<keyword evidence="1" id="KW-1133">Transmembrane helix</keyword>
<evidence type="ECO:0000256" key="1">
    <source>
        <dbReference type="SAM" id="Phobius"/>
    </source>
</evidence>
<feature type="transmembrane region" description="Helical" evidence="1">
    <location>
        <begin position="82"/>
        <end position="100"/>
    </location>
</feature>
<protein>
    <submittedName>
        <fullName evidence="2">Membrane protein AbrB duplication</fullName>
    </submittedName>
</protein>
<dbReference type="PANTHER" id="PTHR38457:SF1">
    <property type="entry name" value="REGULATOR ABRB-RELATED"/>
    <property type="match status" value="1"/>
</dbReference>
<dbReference type="InterPro" id="IPR007820">
    <property type="entry name" value="AbrB_fam"/>
</dbReference>
<reference evidence="2 3" key="1">
    <citation type="submission" date="2015-07" db="EMBL/GenBank/DDBJ databases">
        <authorList>
            <person name="Noorani M."/>
        </authorList>
    </citation>
    <scope>NUCLEOTIDE SEQUENCE [LARGE SCALE GENOMIC DNA]</scope>
    <source>
        <strain evidence="2 3">CECT 7802</strain>
    </source>
</reference>
<dbReference type="Pfam" id="PF05145">
    <property type="entry name" value="AbrB"/>
    <property type="match status" value="1"/>
</dbReference>
<dbReference type="STRING" id="420998.JDO7802_01452"/>
<sequence length="342" mass="35878">MKSVLSAHLVAALGVGAFYLLSLPLPWLLGPIIACLIAALLGMPMRGMPVVNNLMRTILGVAVGATFTWALVAAMAQMWTTLILVPLMVAAIGLVGVPYFQRLCGFDFATSYYGAMPGGLQDMLLFGEEAGGDVRALSLIHATRVMVVVVALPFILNGYWGVDLSNPPGLPVADLPLGQLMLMLVCGVVGWRVAKAIGLFGASILGPMILSAVLALTGTLQFRPPAEAIWMAQFFIGMTVGTKYAGVTGPEVRRVVTAALGFCVILLILSGLFVEAIHLLNLAPPMETLLAFAPGGQAEMTVLALIAGADMAFVIAHHVLRIVVVILGAPLAARLFSPRPQG</sequence>
<feature type="transmembrane region" description="Helical" evidence="1">
    <location>
        <begin position="300"/>
        <end position="333"/>
    </location>
</feature>
<organism evidence="2 3">
    <name type="scientific">Jannaschia donghaensis</name>
    <dbReference type="NCBI Taxonomy" id="420998"/>
    <lineage>
        <taxon>Bacteria</taxon>
        <taxon>Pseudomonadati</taxon>
        <taxon>Pseudomonadota</taxon>
        <taxon>Alphaproteobacteria</taxon>
        <taxon>Rhodobacterales</taxon>
        <taxon>Roseobacteraceae</taxon>
        <taxon>Jannaschia</taxon>
    </lineage>
</organism>
<dbReference type="PIRSF" id="PIRSF038991">
    <property type="entry name" value="Protein_AbrB"/>
    <property type="match status" value="1"/>
</dbReference>
<accession>A0A0M6YGF8</accession>
<proteinExistence type="predicted"/>
<keyword evidence="3" id="KW-1185">Reference proteome</keyword>
<feature type="transmembrane region" description="Helical" evidence="1">
    <location>
        <begin position="145"/>
        <end position="162"/>
    </location>
</feature>
<dbReference type="EMBL" id="CXSU01000011">
    <property type="protein sequence ID" value="CTQ49438.1"/>
    <property type="molecule type" value="Genomic_DNA"/>
</dbReference>
<dbReference type="OrthoDB" id="7157734at2"/>
<feature type="transmembrane region" description="Helical" evidence="1">
    <location>
        <begin position="57"/>
        <end position="76"/>
    </location>
</feature>
<evidence type="ECO:0000313" key="2">
    <source>
        <dbReference type="EMBL" id="CTQ49438.1"/>
    </source>
</evidence>
<keyword evidence="1" id="KW-0472">Membrane</keyword>
<dbReference type="GO" id="GO:0016020">
    <property type="term" value="C:membrane"/>
    <property type="evidence" value="ECO:0007669"/>
    <property type="project" value="InterPro"/>
</dbReference>
<keyword evidence="1" id="KW-0812">Transmembrane</keyword>
<feature type="transmembrane region" description="Helical" evidence="1">
    <location>
        <begin position="196"/>
        <end position="216"/>
    </location>
</feature>
<name>A0A0M6YGF8_9RHOB</name>
<feature type="transmembrane region" description="Helical" evidence="1">
    <location>
        <begin position="168"/>
        <end position="189"/>
    </location>
</feature>
<dbReference type="PANTHER" id="PTHR38457">
    <property type="entry name" value="REGULATOR ABRB-RELATED"/>
    <property type="match status" value="1"/>
</dbReference>
<dbReference type="GO" id="GO:0010468">
    <property type="term" value="P:regulation of gene expression"/>
    <property type="evidence" value="ECO:0007669"/>
    <property type="project" value="InterPro"/>
</dbReference>
<dbReference type="Proteomes" id="UP000049222">
    <property type="component" value="Unassembled WGS sequence"/>
</dbReference>
<feature type="transmembrane region" description="Helical" evidence="1">
    <location>
        <begin position="27"/>
        <end position="45"/>
    </location>
</feature>
<dbReference type="RefSeq" id="WP_055084036.1">
    <property type="nucleotide sequence ID" value="NZ_CXSU01000011.1"/>
</dbReference>